<dbReference type="EMBL" id="UGRI01000004">
    <property type="protein sequence ID" value="SUB32445.1"/>
    <property type="molecule type" value="Genomic_DNA"/>
</dbReference>
<evidence type="ECO:0000313" key="1">
    <source>
        <dbReference type="EMBL" id="SUB32445.1"/>
    </source>
</evidence>
<gene>
    <name evidence="1" type="primary">mbeA_3</name>
    <name evidence="1" type="ORF">NCTC11421_03885</name>
</gene>
<name>A0A379B1E0_NEIGO</name>
<protein>
    <submittedName>
        <fullName evidence="1">DNA relaxase mbeA</fullName>
        <ecNumber evidence="1">5.99.1.2</ecNumber>
    </submittedName>
</protein>
<sequence length="94" mass="10439">MIVQFFNRGKGGGSGPIDYLLGKDRDREEARLLRGDPEETAALINSSDYAKKYTAGCLSFEESNIPAEQKHALMDSFEECILQAWTKTNTTAYG</sequence>
<dbReference type="AlphaFoldDB" id="A0A379B1E0"/>
<dbReference type="GO" id="GO:0016853">
    <property type="term" value="F:isomerase activity"/>
    <property type="evidence" value="ECO:0007669"/>
    <property type="project" value="UniProtKB-KW"/>
</dbReference>
<accession>A0A379B1E0</accession>
<keyword evidence="1" id="KW-0413">Isomerase</keyword>
<organism evidence="1">
    <name type="scientific">Neisseria gonorrhoeae</name>
    <dbReference type="NCBI Taxonomy" id="485"/>
    <lineage>
        <taxon>Bacteria</taxon>
        <taxon>Pseudomonadati</taxon>
        <taxon>Pseudomonadota</taxon>
        <taxon>Betaproteobacteria</taxon>
        <taxon>Neisseriales</taxon>
        <taxon>Neisseriaceae</taxon>
        <taxon>Neisseria</taxon>
    </lineage>
</organism>
<reference evidence="1" key="1">
    <citation type="submission" date="2018-06" db="EMBL/GenBank/DDBJ databases">
        <authorList>
            <consortium name="Pathogen Informatics"/>
            <person name="Doyle S."/>
        </authorList>
    </citation>
    <scope>NUCLEOTIDE SEQUENCE [LARGE SCALE GENOMIC DNA]</scope>
    <source>
        <strain evidence="1">NCTC11421</strain>
    </source>
</reference>
<proteinExistence type="predicted"/>
<dbReference type="EC" id="5.99.1.2" evidence="1"/>